<dbReference type="AlphaFoldDB" id="A0AA39YAH8"/>
<gene>
    <name evidence="2" type="ORF">B0T16DRAFT_408090</name>
</gene>
<organism evidence="2 3">
    <name type="scientific">Cercophora newfieldiana</name>
    <dbReference type="NCBI Taxonomy" id="92897"/>
    <lineage>
        <taxon>Eukaryota</taxon>
        <taxon>Fungi</taxon>
        <taxon>Dikarya</taxon>
        <taxon>Ascomycota</taxon>
        <taxon>Pezizomycotina</taxon>
        <taxon>Sordariomycetes</taxon>
        <taxon>Sordariomycetidae</taxon>
        <taxon>Sordariales</taxon>
        <taxon>Lasiosphaeriaceae</taxon>
        <taxon>Cercophora</taxon>
    </lineage>
</organism>
<evidence type="ECO:0000256" key="1">
    <source>
        <dbReference type="SAM" id="MobiDB-lite"/>
    </source>
</evidence>
<name>A0AA39YAH8_9PEZI</name>
<evidence type="ECO:0000313" key="2">
    <source>
        <dbReference type="EMBL" id="KAK0648370.1"/>
    </source>
</evidence>
<sequence>MGQTLSVYRTADQAVGNPSSRMQLTDVDRDGATFPDLLSNSSNRSLEDDGPSFRPTKRPKSEALSSVADSENMEGNQPQPRISAPPKKPRRSARIPEMGRFKAVVPAPAKSARASRVAKVASVAKTARAAKANEVAVGAKAAETDIVEDVIVVAAEPIRIHTNTQAPVLNRSSKAPSLSFMLNEVPHTPEDVRDSHKADYKRFVSRNLSSSLLISSRYARGGAVDVESGSVISHNAEYREFIAGLPSLSLDGKAMPGVRASAAETQPTAGAPNVLGRYTDEEMDVAQLLLDLSRFGCEAGSSASPIPDADKSCSHPDCAVVGCPAPVCRLSAALKRKR</sequence>
<proteinExistence type="predicted"/>
<keyword evidence="3" id="KW-1185">Reference proteome</keyword>
<dbReference type="EMBL" id="JAULSV010000003">
    <property type="protein sequence ID" value="KAK0648370.1"/>
    <property type="molecule type" value="Genomic_DNA"/>
</dbReference>
<feature type="region of interest" description="Disordered" evidence="1">
    <location>
        <begin position="1"/>
        <end position="99"/>
    </location>
</feature>
<evidence type="ECO:0000313" key="3">
    <source>
        <dbReference type="Proteomes" id="UP001174936"/>
    </source>
</evidence>
<accession>A0AA39YAH8</accession>
<feature type="compositionally biased region" description="Polar residues" evidence="1">
    <location>
        <begin position="63"/>
        <end position="80"/>
    </location>
</feature>
<reference evidence="2" key="1">
    <citation type="submission" date="2023-06" db="EMBL/GenBank/DDBJ databases">
        <title>Genome-scale phylogeny and comparative genomics of the fungal order Sordariales.</title>
        <authorList>
            <consortium name="Lawrence Berkeley National Laboratory"/>
            <person name="Hensen N."/>
            <person name="Bonometti L."/>
            <person name="Westerberg I."/>
            <person name="Brannstrom I.O."/>
            <person name="Guillou S."/>
            <person name="Cros-Aarteil S."/>
            <person name="Calhoun S."/>
            <person name="Haridas S."/>
            <person name="Kuo A."/>
            <person name="Mondo S."/>
            <person name="Pangilinan J."/>
            <person name="Riley R."/>
            <person name="Labutti K."/>
            <person name="Andreopoulos B."/>
            <person name="Lipzen A."/>
            <person name="Chen C."/>
            <person name="Yanf M."/>
            <person name="Daum C."/>
            <person name="Ng V."/>
            <person name="Clum A."/>
            <person name="Steindorff A."/>
            <person name="Ohm R."/>
            <person name="Martin F."/>
            <person name="Silar P."/>
            <person name="Natvig D."/>
            <person name="Lalanne C."/>
            <person name="Gautier V."/>
            <person name="Ament-Velasquez S.L."/>
            <person name="Kruys A."/>
            <person name="Hutchinson M.I."/>
            <person name="Powell A.J."/>
            <person name="Barry K."/>
            <person name="Miller A.N."/>
            <person name="Grigoriev I.V."/>
            <person name="Debuchy R."/>
            <person name="Gladieux P."/>
            <person name="Thoren M.H."/>
            <person name="Johannesson H."/>
        </authorList>
    </citation>
    <scope>NUCLEOTIDE SEQUENCE</scope>
    <source>
        <strain evidence="2">SMH2532-1</strain>
    </source>
</reference>
<dbReference type="Proteomes" id="UP001174936">
    <property type="component" value="Unassembled WGS sequence"/>
</dbReference>
<protein>
    <submittedName>
        <fullName evidence="2">Uncharacterized protein</fullName>
    </submittedName>
</protein>
<comment type="caution">
    <text evidence="2">The sequence shown here is derived from an EMBL/GenBank/DDBJ whole genome shotgun (WGS) entry which is preliminary data.</text>
</comment>